<dbReference type="AlphaFoldDB" id="A0A6A6UD95"/>
<name>A0A6A6UD95_9PEZI</name>
<evidence type="ECO:0000313" key="2">
    <source>
        <dbReference type="EMBL" id="KAF2670132.1"/>
    </source>
</evidence>
<proteinExistence type="predicted"/>
<dbReference type="EMBL" id="MU004234">
    <property type="protein sequence ID" value="KAF2670132.1"/>
    <property type="molecule type" value="Genomic_DNA"/>
</dbReference>
<feature type="non-terminal residue" evidence="2">
    <location>
        <position position="1"/>
    </location>
</feature>
<evidence type="ECO:0000313" key="3">
    <source>
        <dbReference type="Proteomes" id="UP000799302"/>
    </source>
</evidence>
<organism evidence="2 3">
    <name type="scientific">Microthyrium microscopicum</name>
    <dbReference type="NCBI Taxonomy" id="703497"/>
    <lineage>
        <taxon>Eukaryota</taxon>
        <taxon>Fungi</taxon>
        <taxon>Dikarya</taxon>
        <taxon>Ascomycota</taxon>
        <taxon>Pezizomycotina</taxon>
        <taxon>Dothideomycetes</taxon>
        <taxon>Dothideomycetes incertae sedis</taxon>
        <taxon>Microthyriales</taxon>
        <taxon>Microthyriaceae</taxon>
        <taxon>Microthyrium</taxon>
    </lineage>
</organism>
<sequence>MDIDQHTFTDPFNLQSSSSSDFDFSSMLVTSPQATPEDRDDDRSMMPPPPAPLSSTSLPHTPIPSTPLQIVTPQPTRPPSNVLRTTSPFIPRRRSVSMPPEASSSFTRRLNGTGDLRPLGQPRNRPSQNSAPASMRAHPYESARRQRFQTPPTQSRTVPRRAPTSPQDGSRPFADGSGAGYTDAYSVRRSGVKGRGVPSNGLPGVMAPKSNVARHVHKLMEKILHSAHDLEVLRREAVVLEVEPELRAQRGPIRMANFTVSSIDQPLQLIEPVAACNIQLPQNGLMINKLTRNGVDELLRVYDLPVPKELFLHEKKIIYMNFIGLSPAMMHLILDNFYQM</sequence>
<reference evidence="2" key="1">
    <citation type="journal article" date="2020" name="Stud. Mycol.">
        <title>101 Dothideomycetes genomes: a test case for predicting lifestyles and emergence of pathogens.</title>
        <authorList>
            <person name="Haridas S."/>
            <person name="Albert R."/>
            <person name="Binder M."/>
            <person name="Bloem J."/>
            <person name="Labutti K."/>
            <person name="Salamov A."/>
            <person name="Andreopoulos B."/>
            <person name="Baker S."/>
            <person name="Barry K."/>
            <person name="Bills G."/>
            <person name="Bluhm B."/>
            <person name="Cannon C."/>
            <person name="Castanera R."/>
            <person name="Culley D."/>
            <person name="Daum C."/>
            <person name="Ezra D."/>
            <person name="Gonzalez J."/>
            <person name="Henrissat B."/>
            <person name="Kuo A."/>
            <person name="Liang C."/>
            <person name="Lipzen A."/>
            <person name="Lutzoni F."/>
            <person name="Magnuson J."/>
            <person name="Mondo S."/>
            <person name="Nolan M."/>
            <person name="Ohm R."/>
            <person name="Pangilinan J."/>
            <person name="Park H.-J."/>
            <person name="Ramirez L."/>
            <person name="Alfaro M."/>
            <person name="Sun H."/>
            <person name="Tritt A."/>
            <person name="Yoshinaga Y."/>
            <person name="Zwiers L.-H."/>
            <person name="Turgeon B."/>
            <person name="Goodwin S."/>
            <person name="Spatafora J."/>
            <person name="Crous P."/>
            <person name="Grigoriev I."/>
        </authorList>
    </citation>
    <scope>NUCLEOTIDE SEQUENCE</scope>
    <source>
        <strain evidence="2">CBS 115976</strain>
    </source>
</reference>
<feature type="compositionally biased region" description="Polar residues" evidence="1">
    <location>
        <begin position="148"/>
        <end position="157"/>
    </location>
</feature>
<dbReference type="Proteomes" id="UP000799302">
    <property type="component" value="Unassembled WGS sequence"/>
</dbReference>
<feature type="region of interest" description="Disordered" evidence="1">
    <location>
        <begin position="1"/>
        <end position="206"/>
    </location>
</feature>
<gene>
    <name evidence="2" type="ORF">BT63DRAFT_424089</name>
</gene>
<evidence type="ECO:0000256" key="1">
    <source>
        <dbReference type="SAM" id="MobiDB-lite"/>
    </source>
</evidence>
<protein>
    <submittedName>
        <fullName evidence="2">Uncharacterized protein</fullName>
    </submittedName>
</protein>
<accession>A0A6A6UD95</accession>
<dbReference type="OrthoDB" id="5401960at2759"/>
<keyword evidence="3" id="KW-1185">Reference proteome</keyword>
<feature type="compositionally biased region" description="Low complexity" evidence="1">
    <location>
        <begin position="16"/>
        <end position="26"/>
    </location>
</feature>